<evidence type="ECO:0000313" key="13">
    <source>
        <dbReference type="Proteomes" id="UP000223606"/>
    </source>
</evidence>
<keyword evidence="7 9" id="KW-0472">Membrane</keyword>
<feature type="transmembrane region" description="Helical" evidence="9">
    <location>
        <begin position="169"/>
        <end position="186"/>
    </location>
</feature>
<gene>
    <name evidence="12" type="ORF">HDIA_3000</name>
</gene>
<dbReference type="PROSITE" id="PS00211">
    <property type="entry name" value="ABC_TRANSPORTER_1"/>
    <property type="match status" value="1"/>
</dbReference>
<evidence type="ECO:0000256" key="9">
    <source>
        <dbReference type="SAM" id="Phobius"/>
    </source>
</evidence>
<dbReference type="InterPro" id="IPR011527">
    <property type="entry name" value="ABC1_TM_dom"/>
</dbReference>
<evidence type="ECO:0000256" key="8">
    <source>
        <dbReference type="ARBA" id="ARBA00024725"/>
    </source>
</evidence>
<dbReference type="Proteomes" id="UP000223606">
    <property type="component" value="Chromosome 1"/>
</dbReference>
<evidence type="ECO:0000256" key="5">
    <source>
        <dbReference type="ARBA" id="ARBA00022840"/>
    </source>
</evidence>
<dbReference type="EMBL" id="LT960614">
    <property type="protein sequence ID" value="SON56541.1"/>
    <property type="molecule type" value="Genomic_DNA"/>
</dbReference>
<protein>
    <submittedName>
        <fullName evidence="12">Putative multidrug export ATP-binding/permease protein</fullName>
        <ecNumber evidence="12">3.6.3.-</ecNumber>
    </submittedName>
</protein>
<feature type="transmembrane region" description="Helical" evidence="9">
    <location>
        <begin position="86"/>
        <end position="110"/>
    </location>
</feature>
<dbReference type="GO" id="GO:0005886">
    <property type="term" value="C:plasma membrane"/>
    <property type="evidence" value="ECO:0007669"/>
    <property type="project" value="UniProtKB-SubCell"/>
</dbReference>
<dbReference type="InterPro" id="IPR003439">
    <property type="entry name" value="ABC_transporter-like_ATP-bd"/>
</dbReference>
<keyword evidence="12" id="KW-0378">Hydrolase</keyword>
<dbReference type="Pfam" id="PF00664">
    <property type="entry name" value="ABC_membrane"/>
    <property type="match status" value="1"/>
</dbReference>
<comment type="similarity">
    <text evidence="2">Belongs to the ABC transporter superfamily.</text>
</comment>
<name>A0A2C9D9X4_9HYPH</name>
<feature type="domain" description="ABC transporter" evidence="10">
    <location>
        <begin position="367"/>
        <end position="606"/>
    </location>
</feature>
<evidence type="ECO:0000256" key="3">
    <source>
        <dbReference type="ARBA" id="ARBA00022692"/>
    </source>
</evidence>
<dbReference type="AlphaFoldDB" id="A0A2C9D9X4"/>
<evidence type="ECO:0000256" key="4">
    <source>
        <dbReference type="ARBA" id="ARBA00022741"/>
    </source>
</evidence>
<evidence type="ECO:0000256" key="1">
    <source>
        <dbReference type="ARBA" id="ARBA00004651"/>
    </source>
</evidence>
<sequence>MHKIFSVFESLIDPFRLPERQVPIRPGTGFVAFALSIMKEIWPVILGLAFFSAVASTLEVFILWYVGRLVDLATPDNRAELFVTHFWDIAGYVALLLVGRPVLGFVQLLFRNQAFGASVGTLVRWRLHAYVSRHSVGYFQNDFAGRIAAKVGQAGNAFRTIVRMTTDQIWSVVVYIVGTGVMLASADPWLVLPIFLWLGAYAIFLRRALPLKRDNAGRLAEAISIFNGRLVDSYTNHQTVKLFAGQERDDGYILDAMQNGLERSYEQFRLSTGMSLTLWIINGALISAVTLMAIWFWQSGEISAGAIAGAIAMLSRIHALSQMTMGNLSDLYEAIGTIDNTLETLVVPHQVVDAPDARPLALTAGEIRFDHVRFHYGRGSGAVEEVALTIRPGEKIGLVGPSGAGKSTLVNLLLRFHDVEGGAVLIDGQDVRSLRQDTLRDAIAVVTQDTSLLHRSIRDNIKYGRPEATDEEMIEAARLASADGFIQGLVDARGRKAYDAHTGERGVKLSGGQRQRIAIARVLLKNAPILVLDEATSALDSEVEAAIQDSLAVLMEGKTVIAIAHRLSTIARMDRLVVLDKGRIVETGTHGELMRSGGLYARLWARQTGGFLGADMAVDVHAAE</sequence>
<organism evidence="12 13">
    <name type="scientific">Hartmannibacter diazotrophicus</name>
    <dbReference type="NCBI Taxonomy" id="1482074"/>
    <lineage>
        <taxon>Bacteria</taxon>
        <taxon>Pseudomonadati</taxon>
        <taxon>Pseudomonadota</taxon>
        <taxon>Alphaproteobacteria</taxon>
        <taxon>Hyphomicrobiales</taxon>
        <taxon>Pleomorphomonadaceae</taxon>
        <taxon>Hartmannibacter</taxon>
    </lineage>
</organism>
<evidence type="ECO:0000259" key="10">
    <source>
        <dbReference type="PROSITE" id="PS50893"/>
    </source>
</evidence>
<dbReference type="Gene3D" id="3.40.50.300">
    <property type="entry name" value="P-loop containing nucleotide triphosphate hydrolases"/>
    <property type="match status" value="1"/>
</dbReference>
<dbReference type="KEGG" id="hdi:HDIA_3000"/>
<dbReference type="InterPro" id="IPR036640">
    <property type="entry name" value="ABC1_TM_sf"/>
</dbReference>
<dbReference type="GO" id="GO:0015421">
    <property type="term" value="F:ABC-type oligopeptide transporter activity"/>
    <property type="evidence" value="ECO:0007669"/>
    <property type="project" value="TreeGrafter"/>
</dbReference>
<keyword evidence="6 9" id="KW-1133">Transmembrane helix</keyword>
<evidence type="ECO:0000256" key="6">
    <source>
        <dbReference type="ARBA" id="ARBA00022989"/>
    </source>
</evidence>
<feature type="transmembrane region" description="Helical" evidence="9">
    <location>
        <begin position="192"/>
        <end position="209"/>
    </location>
</feature>
<evidence type="ECO:0000259" key="11">
    <source>
        <dbReference type="PROSITE" id="PS50929"/>
    </source>
</evidence>
<reference evidence="13" key="1">
    <citation type="submission" date="2017-09" db="EMBL/GenBank/DDBJ databases">
        <title>Genome sequence of Nannocystis excedens DSM 71.</title>
        <authorList>
            <person name="Blom J."/>
        </authorList>
    </citation>
    <scope>NUCLEOTIDE SEQUENCE [LARGE SCALE GENOMIC DNA]</scope>
    <source>
        <strain evidence="13">type strain: E19</strain>
    </source>
</reference>
<proteinExistence type="inferred from homology"/>
<dbReference type="InterPro" id="IPR017871">
    <property type="entry name" value="ABC_transporter-like_CS"/>
</dbReference>
<dbReference type="PANTHER" id="PTHR43394">
    <property type="entry name" value="ATP-DEPENDENT PERMEASE MDL1, MITOCHONDRIAL"/>
    <property type="match status" value="1"/>
</dbReference>
<dbReference type="PROSITE" id="PS50893">
    <property type="entry name" value="ABC_TRANSPORTER_2"/>
    <property type="match status" value="1"/>
</dbReference>
<dbReference type="OrthoDB" id="9804259at2"/>
<dbReference type="EC" id="3.6.3.-" evidence="12"/>
<dbReference type="InterPro" id="IPR003593">
    <property type="entry name" value="AAA+_ATPase"/>
</dbReference>
<comment type="function">
    <text evidence="8">Part of an ABC transporter complex. Transmembrane domains (TMD) form a pore in the inner membrane and the ATP-binding domain (NBD) is responsible for energy generation.</text>
</comment>
<dbReference type="PROSITE" id="PS50929">
    <property type="entry name" value="ABC_TM1F"/>
    <property type="match status" value="1"/>
</dbReference>
<keyword evidence="4" id="KW-0547">Nucleotide-binding</keyword>
<dbReference type="GO" id="GO:0005524">
    <property type="term" value="F:ATP binding"/>
    <property type="evidence" value="ECO:0007669"/>
    <property type="project" value="UniProtKB-KW"/>
</dbReference>
<dbReference type="SUPFAM" id="SSF90123">
    <property type="entry name" value="ABC transporter transmembrane region"/>
    <property type="match status" value="1"/>
</dbReference>
<dbReference type="GO" id="GO:0016887">
    <property type="term" value="F:ATP hydrolysis activity"/>
    <property type="evidence" value="ECO:0007669"/>
    <property type="project" value="InterPro"/>
</dbReference>
<dbReference type="InterPro" id="IPR039421">
    <property type="entry name" value="Type_1_exporter"/>
</dbReference>
<dbReference type="InterPro" id="IPR027417">
    <property type="entry name" value="P-loop_NTPase"/>
</dbReference>
<feature type="transmembrane region" description="Helical" evidence="9">
    <location>
        <begin position="276"/>
        <end position="296"/>
    </location>
</feature>
<dbReference type="SMART" id="SM00382">
    <property type="entry name" value="AAA"/>
    <property type="match status" value="1"/>
</dbReference>
<keyword evidence="3 9" id="KW-0812">Transmembrane</keyword>
<comment type="subcellular location">
    <subcellularLocation>
        <location evidence="1">Cell membrane</location>
        <topology evidence="1">Multi-pass membrane protein</topology>
    </subcellularLocation>
</comment>
<evidence type="ECO:0000256" key="7">
    <source>
        <dbReference type="ARBA" id="ARBA00023136"/>
    </source>
</evidence>
<dbReference type="SUPFAM" id="SSF52540">
    <property type="entry name" value="P-loop containing nucleoside triphosphate hydrolases"/>
    <property type="match status" value="1"/>
</dbReference>
<dbReference type="PANTHER" id="PTHR43394:SF1">
    <property type="entry name" value="ATP-BINDING CASSETTE SUB-FAMILY B MEMBER 10, MITOCHONDRIAL"/>
    <property type="match status" value="1"/>
</dbReference>
<evidence type="ECO:0000313" key="12">
    <source>
        <dbReference type="EMBL" id="SON56541.1"/>
    </source>
</evidence>
<evidence type="ECO:0000256" key="2">
    <source>
        <dbReference type="ARBA" id="ARBA00005417"/>
    </source>
</evidence>
<dbReference type="RefSeq" id="WP_099558930.1">
    <property type="nucleotide sequence ID" value="NZ_LT960614.1"/>
</dbReference>
<keyword evidence="5 12" id="KW-0067">ATP-binding</keyword>
<dbReference type="Gene3D" id="1.20.1560.10">
    <property type="entry name" value="ABC transporter type 1, transmembrane domain"/>
    <property type="match status" value="1"/>
</dbReference>
<feature type="transmembrane region" description="Helical" evidence="9">
    <location>
        <begin position="44"/>
        <end position="66"/>
    </location>
</feature>
<accession>A0A2C9D9X4</accession>
<dbReference type="FunFam" id="3.40.50.300:FF:000218">
    <property type="entry name" value="Multidrug ABC transporter ATP-binding protein"/>
    <property type="match status" value="1"/>
</dbReference>
<feature type="domain" description="ABC transmembrane type-1" evidence="11">
    <location>
        <begin position="46"/>
        <end position="333"/>
    </location>
</feature>
<dbReference type="Pfam" id="PF00005">
    <property type="entry name" value="ABC_tran"/>
    <property type="match status" value="1"/>
</dbReference>
<keyword evidence="13" id="KW-1185">Reference proteome</keyword>